<evidence type="ECO:0000256" key="1">
    <source>
        <dbReference type="SAM" id="MobiDB-lite"/>
    </source>
</evidence>
<dbReference type="AlphaFoldDB" id="A0A8S3JPJ1"/>
<protein>
    <submittedName>
        <fullName evidence="2">Uncharacterized protein</fullName>
    </submittedName>
</protein>
<feature type="compositionally biased region" description="Acidic residues" evidence="1">
    <location>
        <begin position="8"/>
        <end position="23"/>
    </location>
</feature>
<feature type="region of interest" description="Disordered" evidence="1">
    <location>
        <begin position="1"/>
        <end position="145"/>
    </location>
</feature>
<gene>
    <name evidence="2" type="ORF">GIL414_LOCUS83873</name>
</gene>
<proteinExistence type="predicted"/>
<name>A0A8S3JPJ1_9BILA</name>
<evidence type="ECO:0000313" key="3">
    <source>
        <dbReference type="Proteomes" id="UP000681720"/>
    </source>
</evidence>
<reference evidence="2" key="1">
    <citation type="submission" date="2021-02" db="EMBL/GenBank/DDBJ databases">
        <authorList>
            <person name="Nowell W R."/>
        </authorList>
    </citation>
    <scope>NUCLEOTIDE SEQUENCE</scope>
</reference>
<evidence type="ECO:0000313" key="2">
    <source>
        <dbReference type="EMBL" id="CAF5220175.1"/>
    </source>
</evidence>
<organism evidence="2 3">
    <name type="scientific">Rotaria magnacalcarata</name>
    <dbReference type="NCBI Taxonomy" id="392030"/>
    <lineage>
        <taxon>Eukaryota</taxon>
        <taxon>Metazoa</taxon>
        <taxon>Spiralia</taxon>
        <taxon>Gnathifera</taxon>
        <taxon>Rotifera</taxon>
        <taxon>Eurotatoria</taxon>
        <taxon>Bdelloidea</taxon>
        <taxon>Philodinida</taxon>
        <taxon>Philodinidae</taxon>
        <taxon>Rotaria</taxon>
    </lineage>
</organism>
<comment type="caution">
    <text evidence="2">The sequence shown here is derived from an EMBL/GenBank/DDBJ whole genome shotgun (WGS) entry which is preliminary data.</text>
</comment>
<sequence length="145" mass="15711">LFFKDQDLQGDYEDGYLEGEDEISSGTSSSSDSDSDDEEKVAAVAKKGKKRPHTEANGHSIKNEPESKKLKKNKKNKEEPTPSTTAASNKESKKAKKAETTATTSSNDKQASSTNVDEKKSNSLEINDIRVGNGPEAKFGKNVSK</sequence>
<dbReference type="Proteomes" id="UP000681720">
    <property type="component" value="Unassembled WGS sequence"/>
</dbReference>
<accession>A0A8S3JPJ1</accession>
<dbReference type="EMBL" id="CAJOBJ010364462">
    <property type="protein sequence ID" value="CAF5220175.1"/>
    <property type="molecule type" value="Genomic_DNA"/>
</dbReference>
<feature type="non-terminal residue" evidence="2">
    <location>
        <position position="1"/>
    </location>
</feature>
<feature type="compositionally biased region" description="Basic and acidic residues" evidence="1">
    <location>
        <begin position="53"/>
        <end position="68"/>
    </location>
</feature>